<organism evidence="9 10">
    <name type="scientific">Maioricimonas rarisocia</name>
    <dbReference type="NCBI Taxonomy" id="2528026"/>
    <lineage>
        <taxon>Bacteria</taxon>
        <taxon>Pseudomonadati</taxon>
        <taxon>Planctomycetota</taxon>
        <taxon>Planctomycetia</taxon>
        <taxon>Planctomycetales</taxon>
        <taxon>Planctomycetaceae</taxon>
        <taxon>Maioricimonas</taxon>
    </lineage>
</organism>
<dbReference type="GO" id="GO:0016020">
    <property type="term" value="C:membrane"/>
    <property type="evidence" value="ECO:0007669"/>
    <property type="project" value="UniProtKB-SubCell"/>
</dbReference>
<feature type="region of interest" description="Disordered" evidence="6">
    <location>
        <begin position="280"/>
        <end position="305"/>
    </location>
</feature>
<gene>
    <name evidence="9" type="ORF">Mal4_01220</name>
</gene>
<feature type="domain" description="EamA" evidence="8">
    <location>
        <begin position="141"/>
        <end position="276"/>
    </location>
</feature>
<proteinExistence type="inferred from homology"/>
<feature type="transmembrane region" description="Helical" evidence="7">
    <location>
        <begin position="107"/>
        <end position="128"/>
    </location>
</feature>
<dbReference type="PANTHER" id="PTHR32322:SF2">
    <property type="entry name" value="EAMA DOMAIN-CONTAINING PROTEIN"/>
    <property type="match status" value="1"/>
</dbReference>
<protein>
    <submittedName>
        <fullName evidence="9">Putative DMT superfamily transporter inner membrane protein</fullName>
    </submittedName>
</protein>
<feature type="transmembrane region" description="Helical" evidence="7">
    <location>
        <begin position="140"/>
        <end position="159"/>
    </location>
</feature>
<dbReference type="Proteomes" id="UP000320496">
    <property type="component" value="Chromosome"/>
</dbReference>
<feature type="transmembrane region" description="Helical" evidence="7">
    <location>
        <begin position="20"/>
        <end position="40"/>
    </location>
</feature>
<evidence type="ECO:0000256" key="4">
    <source>
        <dbReference type="ARBA" id="ARBA00022989"/>
    </source>
</evidence>
<dbReference type="Pfam" id="PF00892">
    <property type="entry name" value="EamA"/>
    <property type="match status" value="2"/>
</dbReference>
<feature type="domain" description="EamA" evidence="8">
    <location>
        <begin position="2"/>
        <end position="124"/>
    </location>
</feature>
<feature type="transmembrane region" description="Helical" evidence="7">
    <location>
        <begin position="233"/>
        <end position="252"/>
    </location>
</feature>
<keyword evidence="5 7" id="KW-0472">Membrane</keyword>
<sequence>MLWGGTAVSNRIAVDTLPPVFVGGVRFGLATLFMVAWCRLEGSPIVITRSQIRPVSILGLLLFLQISTFNWGLERSNSSHGTLFVNTFVFWVAGIEHFLLRTYRLRAVQLAGLMLAAGGVVLLLATTGDDAATQRDVPTLAGDLFLLVSGFLLSLKVVFTRSAVKQMDSGTLILWHDLIGTVLFFAYAATFEDFSGASAPPSVIAALLYAGLAVSGFCFAAQAWLLRHHSASQISVFSFATPVFGVAAGVMIRGDNLSSWLFLSGLCVAVGILLVNRRGNGGDSTPRKKNAEAEREENPQSASTS</sequence>
<feature type="transmembrane region" description="Helical" evidence="7">
    <location>
        <begin position="258"/>
        <end position="275"/>
    </location>
</feature>
<evidence type="ECO:0000256" key="5">
    <source>
        <dbReference type="ARBA" id="ARBA00023136"/>
    </source>
</evidence>
<evidence type="ECO:0000256" key="7">
    <source>
        <dbReference type="SAM" id="Phobius"/>
    </source>
</evidence>
<evidence type="ECO:0000256" key="1">
    <source>
        <dbReference type="ARBA" id="ARBA00004141"/>
    </source>
</evidence>
<accession>A0A517Z017</accession>
<name>A0A517Z017_9PLAN</name>
<comment type="subcellular location">
    <subcellularLocation>
        <location evidence="1">Membrane</location>
        <topology evidence="1">Multi-pass membrane protein</topology>
    </subcellularLocation>
</comment>
<dbReference type="PANTHER" id="PTHR32322">
    <property type="entry name" value="INNER MEMBRANE TRANSPORTER"/>
    <property type="match status" value="1"/>
</dbReference>
<dbReference type="KEGG" id="mri:Mal4_01220"/>
<keyword evidence="10" id="KW-1185">Reference proteome</keyword>
<dbReference type="InterPro" id="IPR000620">
    <property type="entry name" value="EamA_dom"/>
</dbReference>
<evidence type="ECO:0000256" key="6">
    <source>
        <dbReference type="SAM" id="MobiDB-lite"/>
    </source>
</evidence>
<keyword evidence="3 7" id="KW-0812">Transmembrane</keyword>
<dbReference type="AlphaFoldDB" id="A0A517Z017"/>
<evidence type="ECO:0000313" key="9">
    <source>
        <dbReference type="EMBL" id="QDU35840.1"/>
    </source>
</evidence>
<keyword evidence="4 7" id="KW-1133">Transmembrane helix</keyword>
<dbReference type="InterPro" id="IPR050638">
    <property type="entry name" value="AA-Vitamin_Transporters"/>
</dbReference>
<dbReference type="SUPFAM" id="SSF103481">
    <property type="entry name" value="Multidrug resistance efflux transporter EmrE"/>
    <property type="match status" value="2"/>
</dbReference>
<feature type="transmembrane region" description="Helical" evidence="7">
    <location>
        <begin position="83"/>
        <end position="100"/>
    </location>
</feature>
<feature type="transmembrane region" description="Helical" evidence="7">
    <location>
        <begin position="171"/>
        <end position="191"/>
    </location>
</feature>
<evidence type="ECO:0000256" key="3">
    <source>
        <dbReference type="ARBA" id="ARBA00022692"/>
    </source>
</evidence>
<evidence type="ECO:0000256" key="2">
    <source>
        <dbReference type="ARBA" id="ARBA00007362"/>
    </source>
</evidence>
<feature type="transmembrane region" description="Helical" evidence="7">
    <location>
        <begin position="203"/>
        <end position="226"/>
    </location>
</feature>
<dbReference type="InterPro" id="IPR037185">
    <property type="entry name" value="EmrE-like"/>
</dbReference>
<feature type="transmembrane region" description="Helical" evidence="7">
    <location>
        <begin position="52"/>
        <end position="71"/>
    </location>
</feature>
<dbReference type="EMBL" id="CP036275">
    <property type="protein sequence ID" value="QDU35840.1"/>
    <property type="molecule type" value="Genomic_DNA"/>
</dbReference>
<evidence type="ECO:0000259" key="8">
    <source>
        <dbReference type="Pfam" id="PF00892"/>
    </source>
</evidence>
<reference evidence="9 10" key="1">
    <citation type="submission" date="2019-02" db="EMBL/GenBank/DDBJ databases">
        <title>Deep-cultivation of Planctomycetes and their phenomic and genomic characterization uncovers novel biology.</title>
        <authorList>
            <person name="Wiegand S."/>
            <person name="Jogler M."/>
            <person name="Boedeker C."/>
            <person name="Pinto D."/>
            <person name="Vollmers J."/>
            <person name="Rivas-Marin E."/>
            <person name="Kohn T."/>
            <person name="Peeters S.H."/>
            <person name="Heuer A."/>
            <person name="Rast P."/>
            <person name="Oberbeckmann S."/>
            <person name="Bunk B."/>
            <person name="Jeske O."/>
            <person name="Meyerdierks A."/>
            <person name="Storesund J.E."/>
            <person name="Kallscheuer N."/>
            <person name="Luecker S."/>
            <person name="Lage O.M."/>
            <person name="Pohl T."/>
            <person name="Merkel B.J."/>
            <person name="Hornburger P."/>
            <person name="Mueller R.-W."/>
            <person name="Bruemmer F."/>
            <person name="Labrenz M."/>
            <person name="Spormann A.M."/>
            <person name="Op den Camp H."/>
            <person name="Overmann J."/>
            <person name="Amann R."/>
            <person name="Jetten M.S.M."/>
            <person name="Mascher T."/>
            <person name="Medema M.H."/>
            <person name="Devos D.P."/>
            <person name="Kaster A.-K."/>
            <person name="Ovreas L."/>
            <person name="Rohde M."/>
            <person name="Galperin M.Y."/>
            <person name="Jogler C."/>
        </authorList>
    </citation>
    <scope>NUCLEOTIDE SEQUENCE [LARGE SCALE GENOMIC DNA]</scope>
    <source>
        <strain evidence="9 10">Mal4</strain>
    </source>
</reference>
<comment type="similarity">
    <text evidence="2">Belongs to the EamA transporter family.</text>
</comment>
<evidence type="ECO:0000313" key="10">
    <source>
        <dbReference type="Proteomes" id="UP000320496"/>
    </source>
</evidence>
<feature type="compositionally biased region" description="Basic and acidic residues" evidence="6">
    <location>
        <begin position="285"/>
        <end position="298"/>
    </location>
</feature>